<proteinExistence type="predicted"/>
<name>A0A859QUD9_9HYPH</name>
<dbReference type="EMBL" id="CP041238">
    <property type="protein sequence ID" value="QLL62271.1"/>
    <property type="molecule type" value="Genomic_DNA"/>
</dbReference>
<reference evidence="1 2" key="1">
    <citation type="submission" date="2019-06" db="EMBL/GenBank/DDBJ databases">
        <title>Complete genome sequence of Ensifer mexicanus ITTG R7 isolated from nodules of Acacia angustissima (Mill.) Kuntze.</title>
        <authorList>
            <person name="Rincon-Rosales R."/>
            <person name="Rogel M.A."/>
            <person name="Guerrero G."/>
            <person name="Rincon-Molina C.I."/>
            <person name="Lopez-Lopez A."/>
            <person name="Martinez-Romero E."/>
        </authorList>
    </citation>
    <scope>NUCLEOTIDE SEQUENCE [LARGE SCALE GENOMIC DNA]</scope>
    <source>
        <strain evidence="1 2">ITTG R7</strain>
    </source>
</reference>
<sequence>MSPSRDFQTGLILPADIDFLQGVFNSTLEAKKLPCTSPEAEALAKRLFSLYQAGVRSPAELSALVA</sequence>
<organism evidence="1 2">
    <name type="scientific">Sinorhizobium mexicanum</name>
    <dbReference type="NCBI Taxonomy" id="375549"/>
    <lineage>
        <taxon>Bacteria</taxon>
        <taxon>Pseudomonadati</taxon>
        <taxon>Pseudomonadota</taxon>
        <taxon>Alphaproteobacteria</taxon>
        <taxon>Hyphomicrobiales</taxon>
        <taxon>Rhizobiaceae</taxon>
        <taxon>Sinorhizobium/Ensifer group</taxon>
        <taxon>Sinorhizobium</taxon>
    </lineage>
</organism>
<keyword evidence="2" id="KW-1185">Reference proteome</keyword>
<gene>
    <name evidence="1" type="ORF">FKV68_12890</name>
</gene>
<dbReference type="KEGG" id="emx:FKV68_12890"/>
<dbReference type="AlphaFoldDB" id="A0A859QUD9"/>
<dbReference type="RefSeq" id="WP_180938179.1">
    <property type="nucleotide sequence ID" value="NZ_CP041238.1"/>
</dbReference>
<evidence type="ECO:0000313" key="2">
    <source>
        <dbReference type="Proteomes" id="UP000510721"/>
    </source>
</evidence>
<evidence type="ECO:0000313" key="1">
    <source>
        <dbReference type="EMBL" id="QLL62271.1"/>
    </source>
</evidence>
<accession>A0A859QUD9</accession>
<protein>
    <submittedName>
        <fullName evidence="1">Uncharacterized protein</fullName>
    </submittedName>
</protein>
<dbReference type="Proteomes" id="UP000510721">
    <property type="component" value="Chromosome"/>
</dbReference>